<dbReference type="Proteomes" id="UP000184038">
    <property type="component" value="Unassembled WGS sequence"/>
</dbReference>
<organism evidence="3 4">
    <name type="scientific">Anaerosporobacter mobilis DSM 15930</name>
    <dbReference type="NCBI Taxonomy" id="1120996"/>
    <lineage>
        <taxon>Bacteria</taxon>
        <taxon>Bacillati</taxon>
        <taxon>Bacillota</taxon>
        <taxon>Clostridia</taxon>
        <taxon>Lachnospirales</taxon>
        <taxon>Lachnospiraceae</taxon>
        <taxon>Anaerosporobacter</taxon>
    </lineage>
</organism>
<name>A0A1M7GSC9_9FIRM</name>
<evidence type="ECO:0000256" key="1">
    <source>
        <dbReference type="SAM" id="Phobius"/>
    </source>
</evidence>
<dbReference type="RefSeq" id="WP_073284155.1">
    <property type="nucleotide sequence ID" value="NZ_FRCP01000007.1"/>
</dbReference>
<reference evidence="3 4" key="1">
    <citation type="submission" date="2016-11" db="EMBL/GenBank/DDBJ databases">
        <authorList>
            <person name="Jaros S."/>
            <person name="Januszkiewicz K."/>
            <person name="Wedrychowicz H."/>
        </authorList>
    </citation>
    <scope>NUCLEOTIDE SEQUENCE [LARGE SCALE GENOMIC DNA]</scope>
    <source>
        <strain evidence="3 4">DSM 15930</strain>
    </source>
</reference>
<evidence type="ECO:0000313" key="3">
    <source>
        <dbReference type="EMBL" id="SHM18827.1"/>
    </source>
</evidence>
<gene>
    <name evidence="3" type="ORF">SAMN02746066_01071</name>
</gene>
<feature type="domain" description="RND related barrel-sandwich hybrid" evidence="2">
    <location>
        <begin position="68"/>
        <end position="234"/>
    </location>
</feature>
<keyword evidence="1" id="KW-0812">Transmembrane</keyword>
<dbReference type="InterPro" id="IPR058709">
    <property type="entry name" value="BSH_RND-rel"/>
</dbReference>
<dbReference type="STRING" id="1120996.SAMN02746066_01071"/>
<proteinExistence type="predicted"/>
<dbReference type="OrthoDB" id="1834786at2"/>
<evidence type="ECO:0000259" key="2">
    <source>
        <dbReference type="Pfam" id="PF26018"/>
    </source>
</evidence>
<keyword evidence="1" id="KW-1133">Transmembrane helix</keyword>
<sequence>MSSRNRKVAKYRRPININIGGIIFFVLFLYIGINVILYMKKEHLAIYEVVEKTISDDNTCEGVILREEEVVKTPQAGYVNYYIKDGEKVAKNSVIYSLDQNGNIAETLVKSDGAIELTSKDIASIRSDISNFKNYYKPSSYNKVYDFKYDLENAILDSLNNSNMKNIENLTSSNTTGTFDVVKSKKSGIVSYYSDGLENLTEEEVSLDTFNMDSYNKIMLRTNNLIEKDSPVYKLITNEKWTLILNVSKEQYDKLLEKTYVKLTFKKDNLTITAPVSVYQKGEGYFAKLELNSYMLRYVEDRFVTVELNLNSAKGLKIPVSAITEKEFYKVPRSYFTNGGDTSAIGVVKETYTEKGEKTYTFVQTEVYYQDDDFGYVDKSVLSAGDVISNVDTQKTYTISETDKLEGVYNVNKGYCVFRRIEKVYENQEYCIVKSNTTFGLSEYDHIVLEASMAVEQNIIN</sequence>
<keyword evidence="4" id="KW-1185">Reference proteome</keyword>
<keyword evidence="1" id="KW-0472">Membrane</keyword>
<protein>
    <recommendedName>
        <fullName evidence="2">RND related barrel-sandwich hybrid domain-containing protein</fullName>
    </recommendedName>
</protein>
<evidence type="ECO:0000313" key="4">
    <source>
        <dbReference type="Proteomes" id="UP000184038"/>
    </source>
</evidence>
<feature type="transmembrane region" description="Helical" evidence="1">
    <location>
        <begin position="21"/>
        <end position="39"/>
    </location>
</feature>
<dbReference type="Pfam" id="PF26018">
    <property type="entry name" value="BSH_RND_rel"/>
    <property type="match status" value="1"/>
</dbReference>
<accession>A0A1M7GSC9</accession>
<dbReference type="EMBL" id="FRCP01000007">
    <property type="protein sequence ID" value="SHM18827.1"/>
    <property type="molecule type" value="Genomic_DNA"/>
</dbReference>
<dbReference type="AlphaFoldDB" id="A0A1M7GSC9"/>